<dbReference type="InterPro" id="IPR016025">
    <property type="entry name" value="Clathrin_H-chain_N"/>
</dbReference>
<dbReference type="SUPFAM" id="SSF50989">
    <property type="entry name" value="Clathrin heavy-chain terminal domain"/>
    <property type="match status" value="1"/>
</dbReference>
<dbReference type="GO" id="GO:0030132">
    <property type="term" value="C:clathrin coat of coated pit"/>
    <property type="evidence" value="ECO:0007669"/>
    <property type="project" value="InterPro"/>
</dbReference>
<keyword evidence="2" id="KW-1185">Reference proteome</keyword>
<dbReference type="PANTHER" id="PTHR10292">
    <property type="entry name" value="CLATHRIN HEAVY CHAIN RELATED"/>
    <property type="match status" value="1"/>
</dbReference>
<dbReference type="GO" id="GO:0030130">
    <property type="term" value="C:clathrin coat of trans-Golgi network vesicle"/>
    <property type="evidence" value="ECO:0007669"/>
    <property type="project" value="InterPro"/>
</dbReference>
<dbReference type="GO" id="GO:0006886">
    <property type="term" value="P:intracellular protein transport"/>
    <property type="evidence" value="ECO:0007669"/>
    <property type="project" value="InterPro"/>
</dbReference>
<reference evidence="1" key="2">
    <citation type="submission" date="2020-11" db="EMBL/GenBank/DDBJ databases">
        <authorList>
            <person name="McCartney M.A."/>
            <person name="Auch B."/>
            <person name="Kono T."/>
            <person name="Mallez S."/>
            <person name="Becker A."/>
            <person name="Gohl D.M."/>
            <person name="Silverstein K.A.T."/>
            <person name="Koren S."/>
            <person name="Bechman K.B."/>
            <person name="Herman A."/>
            <person name="Abrahante J.E."/>
            <person name="Garbe J."/>
        </authorList>
    </citation>
    <scope>NUCLEOTIDE SEQUENCE</scope>
    <source>
        <strain evidence="1">Duluth1</strain>
        <tissue evidence="1">Whole animal</tissue>
    </source>
</reference>
<dbReference type="GO" id="GO:0071439">
    <property type="term" value="C:clathrin complex"/>
    <property type="evidence" value="ECO:0007669"/>
    <property type="project" value="TreeGrafter"/>
</dbReference>
<accession>A0A9D4S3N0</accession>
<gene>
    <name evidence="1" type="ORF">DPMN_015473</name>
</gene>
<dbReference type="PANTHER" id="PTHR10292:SF1">
    <property type="entry name" value="CLATHRIN HEAVY CHAIN"/>
    <property type="match status" value="1"/>
</dbReference>
<dbReference type="GO" id="GO:0006898">
    <property type="term" value="P:receptor-mediated endocytosis"/>
    <property type="evidence" value="ECO:0007669"/>
    <property type="project" value="TreeGrafter"/>
</dbReference>
<evidence type="ECO:0008006" key="3">
    <source>
        <dbReference type="Google" id="ProtNLM"/>
    </source>
</evidence>
<comment type="caution">
    <text evidence="1">The sequence shown here is derived from an EMBL/GenBank/DDBJ whole genome shotgun (WGS) entry which is preliminary data.</text>
</comment>
<organism evidence="1 2">
    <name type="scientific">Dreissena polymorpha</name>
    <name type="common">Zebra mussel</name>
    <name type="synonym">Mytilus polymorpha</name>
    <dbReference type="NCBI Taxonomy" id="45954"/>
    <lineage>
        <taxon>Eukaryota</taxon>
        <taxon>Metazoa</taxon>
        <taxon>Spiralia</taxon>
        <taxon>Lophotrochozoa</taxon>
        <taxon>Mollusca</taxon>
        <taxon>Bivalvia</taxon>
        <taxon>Autobranchia</taxon>
        <taxon>Heteroconchia</taxon>
        <taxon>Euheterodonta</taxon>
        <taxon>Imparidentia</taxon>
        <taxon>Neoheterodontei</taxon>
        <taxon>Myida</taxon>
        <taxon>Dreissenoidea</taxon>
        <taxon>Dreissenidae</taxon>
        <taxon>Dreissena</taxon>
    </lineage>
</organism>
<evidence type="ECO:0000313" key="2">
    <source>
        <dbReference type="Proteomes" id="UP000828390"/>
    </source>
</evidence>
<evidence type="ECO:0000313" key="1">
    <source>
        <dbReference type="EMBL" id="KAH3891374.1"/>
    </source>
</evidence>
<feature type="non-terminal residue" evidence="1">
    <location>
        <position position="235"/>
    </location>
</feature>
<reference evidence="1" key="1">
    <citation type="journal article" date="2019" name="bioRxiv">
        <title>The Genome of the Zebra Mussel, Dreissena polymorpha: A Resource for Invasive Species Research.</title>
        <authorList>
            <person name="McCartney M.A."/>
            <person name="Auch B."/>
            <person name="Kono T."/>
            <person name="Mallez S."/>
            <person name="Zhang Y."/>
            <person name="Obille A."/>
            <person name="Becker A."/>
            <person name="Abrahante J.E."/>
            <person name="Garbe J."/>
            <person name="Badalamenti J.P."/>
            <person name="Herman A."/>
            <person name="Mangelson H."/>
            <person name="Liachko I."/>
            <person name="Sullivan S."/>
            <person name="Sone E.D."/>
            <person name="Koren S."/>
            <person name="Silverstein K.A.T."/>
            <person name="Beckman K.B."/>
            <person name="Gohl D.M."/>
        </authorList>
    </citation>
    <scope>NUCLEOTIDE SEQUENCE</scope>
    <source>
        <strain evidence="1">Duluth1</strain>
        <tissue evidence="1">Whole animal</tissue>
    </source>
</reference>
<sequence length="235" mass="26474">MAEPGPPVTINELINLTNVGIPADQVTWCRVTLTSDRWIAVRHGKKKEEADKSTVTVFSLKDGSISYAGQTSADSVIMNPQEPIIALKSEQRFEIFNVESKLLLTKTKIDEPVTYWTWLSSEIIAIITDTTVYHWHLFKTKDSQPEKIFSRHSRLAFSEIISYKADASLRWFAITGLTPEEDKISGLTQLYNADEDITQCITCHAVCFDTYKFAGNNQPSTVFCVGSRDIHNHGK</sequence>
<dbReference type="AlphaFoldDB" id="A0A9D4S3N0"/>
<name>A0A9D4S3N0_DREPO</name>
<dbReference type="Gene3D" id="2.130.10.110">
    <property type="entry name" value="Clathrin heavy-chain terminal domain"/>
    <property type="match status" value="1"/>
</dbReference>
<proteinExistence type="predicted"/>
<dbReference type="GO" id="GO:0032051">
    <property type="term" value="F:clathrin light chain binding"/>
    <property type="evidence" value="ECO:0007669"/>
    <property type="project" value="TreeGrafter"/>
</dbReference>
<dbReference type="GO" id="GO:0005198">
    <property type="term" value="F:structural molecule activity"/>
    <property type="evidence" value="ECO:0007669"/>
    <property type="project" value="InterPro"/>
</dbReference>
<dbReference type="Proteomes" id="UP000828390">
    <property type="component" value="Unassembled WGS sequence"/>
</dbReference>
<dbReference type="EMBL" id="JAIWYP010000001">
    <property type="protein sequence ID" value="KAH3891374.1"/>
    <property type="molecule type" value="Genomic_DNA"/>
</dbReference>
<protein>
    <recommendedName>
        <fullName evidence="3">Clathrin heavy chain</fullName>
    </recommendedName>
</protein>